<organism evidence="2 3">
    <name type="scientific">Brassica cretica</name>
    <name type="common">Mustard</name>
    <dbReference type="NCBI Taxonomy" id="69181"/>
    <lineage>
        <taxon>Eukaryota</taxon>
        <taxon>Viridiplantae</taxon>
        <taxon>Streptophyta</taxon>
        <taxon>Embryophyta</taxon>
        <taxon>Tracheophyta</taxon>
        <taxon>Spermatophyta</taxon>
        <taxon>Magnoliopsida</taxon>
        <taxon>eudicotyledons</taxon>
        <taxon>Gunneridae</taxon>
        <taxon>Pentapetalae</taxon>
        <taxon>rosids</taxon>
        <taxon>malvids</taxon>
        <taxon>Brassicales</taxon>
        <taxon>Brassicaceae</taxon>
        <taxon>Brassiceae</taxon>
        <taxon>Brassica</taxon>
    </lineage>
</organism>
<feature type="compositionally biased region" description="Basic residues" evidence="1">
    <location>
        <begin position="42"/>
        <end position="51"/>
    </location>
</feature>
<evidence type="ECO:0000313" key="3">
    <source>
        <dbReference type="Proteomes" id="UP000266723"/>
    </source>
</evidence>
<name>A0ABQ7E247_BRACR</name>
<gene>
    <name evidence="2" type="ORF">DY000_02024686</name>
</gene>
<sequence length="217" mass="23991">MENEGQRMKSPTNKLFDPTNFGHHHLLRPNPDDGATQEPTKKSSRRGRSKLRSAEFHSIIAVTRFSAAKDDGWQRRSPSPLSSVEEVKLGVLRRRRETAARLSRRRGNVILVARISDGISAHVLAGAVVCSGPEDFEGTSFPSGKSSLWRTLKLELSARHLTQRLELAQLSKNISDRASDVITVRTTSADFIVANHELITGPRNSQHVSPDSNVIIA</sequence>
<reference evidence="2 3" key="1">
    <citation type="journal article" date="2020" name="BMC Genomics">
        <title>Intraspecific diversification of the crop wild relative Brassica cretica Lam. using demographic model selection.</title>
        <authorList>
            <person name="Kioukis A."/>
            <person name="Michalopoulou V.A."/>
            <person name="Briers L."/>
            <person name="Pirintsos S."/>
            <person name="Studholme D.J."/>
            <person name="Pavlidis P."/>
            <person name="Sarris P.F."/>
        </authorList>
    </citation>
    <scope>NUCLEOTIDE SEQUENCE [LARGE SCALE GENOMIC DNA]</scope>
    <source>
        <strain evidence="3">cv. PFS-1207/04</strain>
    </source>
</reference>
<accession>A0ABQ7E247</accession>
<evidence type="ECO:0000313" key="2">
    <source>
        <dbReference type="EMBL" id="KAF3590304.1"/>
    </source>
</evidence>
<proteinExistence type="predicted"/>
<dbReference type="Proteomes" id="UP000266723">
    <property type="component" value="Unassembled WGS sequence"/>
</dbReference>
<protein>
    <submittedName>
        <fullName evidence="2">Uncharacterized protein</fullName>
    </submittedName>
</protein>
<feature type="region of interest" description="Disordered" evidence="1">
    <location>
        <begin position="1"/>
        <end position="51"/>
    </location>
</feature>
<keyword evidence="3" id="KW-1185">Reference proteome</keyword>
<comment type="caution">
    <text evidence="2">The sequence shown here is derived from an EMBL/GenBank/DDBJ whole genome shotgun (WGS) entry which is preliminary data.</text>
</comment>
<dbReference type="EMBL" id="QGKV02000299">
    <property type="protein sequence ID" value="KAF3590304.1"/>
    <property type="molecule type" value="Genomic_DNA"/>
</dbReference>
<evidence type="ECO:0000256" key="1">
    <source>
        <dbReference type="SAM" id="MobiDB-lite"/>
    </source>
</evidence>